<evidence type="ECO:0000313" key="3">
    <source>
        <dbReference type="Proteomes" id="UP000265903"/>
    </source>
</evidence>
<dbReference type="AlphaFoldDB" id="A0A3M2RM68"/>
<feature type="region of interest" description="Disordered" evidence="1">
    <location>
        <begin position="1"/>
        <end position="28"/>
    </location>
</feature>
<comment type="caution">
    <text evidence="2">The sequence shown here is derived from an EMBL/GenBank/DDBJ whole genome shotgun (WGS) entry which is preliminary data.</text>
</comment>
<reference evidence="2 3" key="1">
    <citation type="submission" date="2018-08" db="EMBL/GenBank/DDBJ databases">
        <title>Whole Genome Sequence of the Moderate Halophilic Marine Bacterium Marinobacter litoralis Sw-45.</title>
        <authorList>
            <person name="Musa H."/>
        </authorList>
    </citation>
    <scope>NUCLEOTIDE SEQUENCE [LARGE SCALE GENOMIC DNA]</scope>
    <source>
        <strain evidence="2 3">Sw-45</strain>
    </source>
</reference>
<sequence length="73" mass="8185">MTHVDKISEQDKRKDRRFSVSANRGNASHRIRYVESGGAAVDTEECTFCQALPDTERKGEVAKAEVTKSHHPD</sequence>
<accession>A0A3M2RM68</accession>
<evidence type="ECO:0000313" key="2">
    <source>
        <dbReference type="EMBL" id="RMJ06262.1"/>
    </source>
</evidence>
<name>A0A3M2RM68_9GAMM</name>
<proteinExistence type="predicted"/>
<dbReference type="OrthoDB" id="6080551at2"/>
<gene>
    <name evidence="2" type="ORF">DOQ08_00948</name>
</gene>
<organism evidence="2 3">
    <name type="scientific">Marinobacter litoralis</name>
    <dbReference type="NCBI Taxonomy" id="187981"/>
    <lineage>
        <taxon>Bacteria</taxon>
        <taxon>Pseudomonadati</taxon>
        <taxon>Pseudomonadota</taxon>
        <taxon>Gammaproteobacteria</taxon>
        <taxon>Pseudomonadales</taxon>
        <taxon>Marinobacteraceae</taxon>
        <taxon>Marinobacter</taxon>
    </lineage>
</organism>
<feature type="compositionally biased region" description="Basic and acidic residues" evidence="1">
    <location>
        <begin position="1"/>
        <end position="13"/>
    </location>
</feature>
<dbReference type="Proteomes" id="UP000265903">
    <property type="component" value="Unassembled WGS sequence"/>
</dbReference>
<dbReference type="EMBL" id="QMDL01000001">
    <property type="protein sequence ID" value="RMJ06262.1"/>
    <property type="molecule type" value="Genomic_DNA"/>
</dbReference>
<dbReference type="RefSeq" id="WP_114333716.1">
    <property type="nucleotide sequence ID" value="NZ_QMDL01000001.1"/>
</dbReference>
<evidence type="ECO:0000256" key="1">
    <source>
        <dbReference type="SAM" id="MobiDB-lite"/>
    </source>
</evidence>
<keyword evidence="3" id="KW-1185">Reference proteome</keyword>
<protein>
    <submittedName>
        <fullName evidence="2">Uncharacterized protein</fullName>
    </submittedName>
</protein>